<dbReference type="STRING" id="15368.A0A2K2CTV7"/>
<dbReference type="ExpressionAtlas" id="A0A2K2CTV7">
    <property type="expression patterns" value="baseline and differential"/>
</dbReference>
<organism evidence="3">
    <name type="scientific">Brachypodium distachyon</name>
    <name type="common">Purple false brome</name>
    <name type="synonym">Trachynia distachya</name>
    <dbReference type="NCBI Taxonomy" id="15368"/>
    <lineage>
        <taxon>Eukaryota</taxon>
        <taxon>Viridiplantae</taxon>
        <taxon>Streptophyta</taxon>
        <taxon>Embryophyta</taxon>
        <taxon>Tracheophyta</taxon>
        <taxon>Spermatophyta</taxon>
        <taxon>Magnoliopsida</taxon>
        <taxon>Liliopsida</taxon>
        <taxon>Poales</taxon>
        <taxon>Poaceae</taxon>
        <taxon>BOP clade</taxon>
        <taxon>Pooideae</taxon>
        <taxon>Stipodae</taxon>
        <taxon>Brachypodieae</taxon>
        <taxon>Brachypodium</taxon>
    </lineage>
</organism>
<evidence type="ECO:0000259" key="2">
    <source>
        <dbReference type="Pfam" id="PF25999"/>
    </source>
</evidence>
<feature type="compositionally biased region" description="Basic and acidic residues" evidence="1">
    <location>
        <begin position="190"/>
        <end position="199"/>
    </location>
</feature>
<dbReference type="OrthoDB" id="765227at2759"/>
<proteinExistence type="predicted"/>
<feature type="domain" description="Synergin gamma C-terminal" evidence="2">
    <location>
        <begin position="443"/>
        <end position="628"/>
    </location>
</feature>
<name>A0A2K2CTV7_BRADI</name>
<dbReference type="InterPro" id="IPR059024">
    <property type="entry name" value="SYNRG_C"/>
</dbReference>
<feature type="compositionally biased region" description="Polar residues" evidence="1">
    <location>
        <begin position="273"/>
        <end position="291"/>
    </location>
</feature>
<accession>A0A2K2CTV7</accession>
<dbReference type="Gramene" id="PNT65461">
    <property type="protein sequence ID" value="PNT65461"/>
    <property type="gene ID" value="BRADI_4g42817v3"/>
</dbReference>
<feature type="region of interest" description="Disordered" evidence="1">
    <location>
        <begin position="273"/>
        <end position="297"/>
    </location>
</feature>
<sequence>MDAVAFPPPPAPFFDDDDDFGDFAFAPAVPPQPAPQPDDFAAFDDDWGDFVAGSRGSNADGGPANAAAPPAGKPSAGVWEKPRGPLPLSLFGADEKEGEEEEEGGPVGPPPAATVHQRAPSLESRGSMTPADLKDLIAGLYGSQPPPVPDAPESGAPEVAEDDDGFGDDGWEFKAAPSSDAGQDGGGGRAHGDGVEDIPKPLGTNQEEWSLFTSVDNKLNNVQTTDHIRNPESTGESVKTFSYSLDNTSSILNLYKESNLVDAVHVPQSFSEGGLSSSDVFSSNEMNSSSGTDEDHSIKSASDSILIDFYNKLREESLAMMFQYIKDTKEAQKSSTHSDGNNKVTAIEREIQEILEKLQDSSVAEGSRIEEQPSCDAYVSELLSNTKEENMKDFEQHYHLGAKIAAVHTTVKDMLSMAQQDMSLAVELYQHSVSTLHILELASKEERCDYVSAWYNMFLSCAQELQHGAVLWQESCRAEVSDLLISEGAYYFVALGEIYRVAQILHLSLQYFKPWVLADLRMLSKMLACWDSCTNAWTSGLETALKIVLDSNHLNASVVKALLESIITIQELKVENIQSFVPNELACRLTLLPTDLVPGEKATVWNGNHYFVKVANLWANRVSSEPPRFALAHSPQ</sequence>
<gene>
    <name evidence="4" type="primary">LOC100824858</name>
    <name evidence="3" type="ORF">BRADI_4g42817v3</name>
</gene>
<dbReference type="Pfam" id="PF25999">
    <property type="entry name" value="SYNRG_C"/>
    <property type="match status" value="1"/>
</dbReference>
<dbReference type="PANTHER" id="PTHR35701">
    <property type="entry name" value="OS11G0148400 PROTEIN"/>
    <property type="match status" value="1"/>
</dbReference>
<keyword evidence="5" id="KW-1185">Reference proteome</keyword>
<feature type="region of interest" description="Disordered" evidence="1">
    <location>
        <begin position="1"/>
        <end position="203"/>
    </location>
</feature>
<evidence type="ECO:0000313" key="3">
    <source>
        <dbReference type="EMBL" id="PNT65461.1"/>
    </source>
</evidence>
<protein>
    <recommendedName>
        <fullName evidence="2">Synergin gamma C-terminal domain-containing protein</fullName>
    </recommendedName>
</protein>
<evidence type="ECO:0000313" key="5">
    <source>
        <dbReference type="Proteomes" id="UP000008810"/>
    </source>
</evidence>
<feature type="compositionally biased region" description="Low complexity" evidence="1">
    <location>
        <begin position="56"/>
        <end position="77"/>
    </location>
</feature>
<reference evidence="3 4" key="1">
    <citation type="journal article" date="2010" name="Nature">
        <title>Genome sequencing and analysis of the model grass Brachypodium distachyon.</title>
        <authorList>
            <consortium name="International Brachypodium Initiative"/>
        </authorList>
    </citation>
    <scope>NUCLEOTIDE SEQUENCE [LARGE SCALE GENOMIC DNA]</scope>
    <source>
        <strain evidence="3 4">Bd21</strain>
    </source>
</reference>
<dbReference type="FunCoup" id="A0A2K2CTV7">
    <property type="interactions" value="1302"/>
</dbReference>
<dbReference type="EnsemblPlants" id="PNT65461">
    <property type="protein sequence ID" value="PNT65461"/>
    <property type="gene ID" value="BRADI_4g42817v3"/>
</dbReference>
<feature type="compositionally biased region" description="Pro residues" evidence="1">
    <location>
        <begin position="1"/>
        <end position="12"/>
    </location>
</feature>
<reference evidence="3" key="2">
    <citation type="submission" date="2017-06" db="EMBL/GenBank/DDBJ databases">
        <title>WGS assembly of Brachypodium distachyon.</title>
        <authorList>
            <consortium name="The International Brachypodium Initiative"/>
            <person name="Lucas S."/>
            <person name="Harmon-Smith M."/>
            <person name="Lail K."/>
            <person name="Tice H."/>
            <person name="Grimwood J."/>
            <person name="Bruce D."/>
            <person name="Barry K."/>
            <person name="Shu S."/>
            <person name="Lindquist E."/>
            <person name="Wang M."/>
            <person name="Pitluck S."/>
            <person name="Vogel J.P."/>
            <person name="Garvin D.F."/>
            <person name="Mockler T.C."/>
            <person name="Schmutz J."/>
            <person name="Rokhsar D."/>
            <person name="Bevan M.W."/>
        </authorList>
    </citation>
    <scope>NUCLEOTIDE SEQUENCE</scope>
    <source>
        <strain evidence="3">Bd21</strain>
    </source>
</reference>
<dbReference type="PANTHER" id="PTHR35701:SF1">
    <property type="entry name" value="OS11G0148400 PROTEIN"/>
    <property type="match status" value="1"/>
</dbReference>
<evidence type="ECO:0000256" key="1">
    <source>
        <dbReference type="SAM" id="MobiDB-lite"/>
    </source>
</evidence>
<evidence type="ECO:0000313" key="4">
    <source>
        <dbReference type="EnsemblPlants" id="PNT65461"/>
    </source>
</evidence>
<dbReference type="EMBL" id="CM000883">
    <property type="protein sequence ID" value="PNT65461.1"/>
    <property type="molecule type" value="Genomic_DNA"/>
</dbReference>
<dbReference type="Proteomes" id="UP000008810">
    <property type="component" value="Chromosome 4"/>
</dbReference>
<dbReference type="AlphaFoldDB" id="A0A2K2CTV7"/>
<reference evidence="4" key="3">
    <citation type="submission" date="2018-08" db="UniProtKB">
        <authorList>
            <consortium name="EnsemblPlants"/>
        </authorList>
    </citation>
    <scope>IDENTIFICATION</scope>
    <source>
        <strain evidence="4">cv. Bd21</strain>
    </source>
</reference>
<feature type="compositionally biased region" description="Acidic residues" evidence="1">
    <location>
        <begin position="159"/>
        <end position="170"/>
    </location>
</feature>